<evidence type="ECO:0000256" key="2">
    <source>
        <dbReference type="SAM" id="SignalP"/>
    </source>
</evidence>
<protein>
    <submittedName>
        <fullName evidence="3">Piscidin-5-like protein</fullName>
    </submittedName>
</protein>
<evidence type="ECO:0000256" key="1">
    <source>
        <dbReference type="SAM" id="MobiDB-lite"/>
    </source>
</evidence>
<organism evidence="3">
    <name type="scientific">Larimichthys crocea</name>
    <name type="common">Large yellow croaker</name>
    <name type="synonym">Pseudosciaena crocea</name>
    <dbReference type="NCBI Taxonomy" id="215358"/>
    <lineage>
        <taxon>Eukaryota</taxon>
        <taxon>Metazoa</taxon>
        <taxon>Chordata</taxon>
        <taxon>Craniata</taxon>
        <taxon>Vertebrata</taxon>
        <taxon>Euteleostomi</taxon>
        <taxon>Actinopterygii</taxon>
        <taxon>Neopterygii</taxon>
        <taxon>Teleostei</taxon>
        <taxon>Neoteleostei</taxon>
        <taxon>Acanthomorphata</taxon>
        <taxon>Eupercaria</taxon>
        <taxon>Sciaenidae</taxon>
        <taxon>Larimichthys</taxon>
    </lineage>
</organism>
<evidence type="ECO:0000313" key="3">
    <source>
        <dbReference type="EMBL" id="AIL82388.1"/>
    </source>
</evidence>
<feature type="signal peptide" evidence="2">
    <location>
        <begin position="1"/>
        <end position="22"/>
    </location>
</feature>
<dbReference type="EMBL" id="KJ879922">
    <property type="protein sequence ID" value="AIL82388.1"/>
    <property type="molecule type" value="mRNA"/>
</dbReference>
<dbReference type="AlphaFoldDB" id="A0A077GY35"/>
<feature type="chain" id="PRO_5001718610" evidence="2">
    <location>
        <begin position="23"/>
        <end position="71"/>
    </location>
</feature>
<feature type="compositionally biased region" description="Low complexity" evidence="1">
    <location>
        <begin position="32"/>
        <end position="50"/>
    </location>
</feature>
<feature type="region of interest" description="Disordered" evidence="1">
    <location>
        <begin position="32"/>
        <end position="71"/>
    </location>
</feature>
<accession>A0A077GY35</accession>
<sequence length="71" mass="7702">MKGVMIFLVLTLVVLMAGECLGGDNYGTFDNSNGNNFQHGSNSNNQNNGGYPWYGARWQRSLPGSEDDGSK</sequence>
<proteinExistence type="evidence at transcript level"/>
<name>A0A077GY35_LARCR</name>
<reference evidence="3" key="1">
    <citation type="journal article" date="2014" name="Fish Shellfish Immunol.">
        <title>Discovery and molecular cloning of piscidin-5-like gene from the large yellow croaker (Larimichthys crocea).</title>
        <authorList>
            <person name="Zhou Q.J."/>
            <person name="Su Y.Q."/>
            <person name="Niu S.F."/>
            <person name="Liu M."/>
            <person name="Qiao Y."/>
            <person name="Wang J."/>
        </authorList>
    </citation>
    <scope>NUCLEOTIDE SEQUENCE</scope>
    <source>
        <tissue evidence="3">Liver</tissue>
    </source>
</reference>
<keyword evidence="2" id="KW-0732">Signal</keyword>